<feature type="domain" description="NfeD-like C-terminal" evidence="6">
    <location>
        <begin position="143"/>
        <end position="195"/>
    </location>
</feature>
<accession>A0ABS0LMM0</accession>
<keyword evidence="9" id="KW-1185">Reference proteome</keyword>
<evidence type="ECO:0000256" key="3">
    <source>
        <dbReference type="ARBA" id="ARBA00022989"/>
    </source>
</evidence>
<dbReference type="Pfam" id="PF01957">
    <property type="entry name" value="NfeD"/>
    <property type="match status" value="1"/>
</dbReference>
<evidence type="ECO:0000256" key="1">
    <source>
        <dbReference type="ARBA" id="ARBA00004141"/>
    </source>
</evidence>
<keyword evidence="3 5" id="KW-1133">Transmembrane helix</keyword>
<name>A0ABS0LMM0_9LACT</name>
<organism evidence="8 9">
    <name type="scientific">Facklamia lactis</name>
    <dbReference type="NCBI Taxonomy" id="2749967"/>
    <lineage>
        <taxon>Bacteria</taxon>
        <taxon>Bacillati</taxon>
        <taxon>Bacillota</taxon>
        <taxon>Bacilli</taxon>
        <taxon>Lactobacillales</taxon>
        <taxon>Aerococcaceae</taxon>
        <taxon>Facklamia</taxon>
    </lineage>
</organism>
<dbReference type="InterPro" id="IPR012340">
    <property type="entry name" value="NA-bd_OB-fold"/>
</dbReference>
<dbReference type="Pfam" id="PF24961">
    <property type="entry name" value="NfeD_membrane"/>
    <property type="match status" value="1"/>
</dbReference>
<evidence type="ECO:0000256" key="4">
    <source>
        <dbReference type="ARBA" id="ARBA00023136"/>
    </source>
</evidence>
<keyword evidence="2 5" id="KW-0812">Transmembrane</keyword>
<evidence type="ECO:0000313" key="9">
    <source>
        <dbReference type="Proteomes" id="UP000721415"/>
    </source>
</evidence>
<feature type="transmembrane region" description="Helical" evidence="5">
    <location>
        <begin position="43"/>
        <end position="62"/>
    </location>
</feature>
<comment type="caution">
    <text evidence="8">The sequence shown here is derived from an EMBL/GenBank/DDBJ whole genome shotgun (WGS) entry which is preliminary data.</text>
</comment>
<dbReference type="RefSeq" id="WP_197113214.1">
    <property type="nucleotide sequence ID" value="NZ_JACBXQ010000001.1"/>
</dbReference>
<dbReference type="PANTHER" id="PTHR33507:SF3">
    <property type="entry name" value="INNER MEMBRANE PROTEIN YBBJ"/>
    <property type="match status" value="1"/>
</dbReference>
<evidence type="ECO:0000256" key="5">
    <source>
        <dbReference type="SAM" id="Phobius"/>
    </source>
</evidence>
<feature type="transmembrane region" description="Helical" evidence="5">
    <location>
        <begin position="67"/>
        <end position="84"/>
    </location>
</feature>
<gene>
    <name evidence="8" type="ORF">HZY91_00080</name>
</gene>
<protein>
    <recommendedName>
        <fullName evidence="10">NfeD-like C-terminal domain-containing protein</fullName>
    </recommendedName>
</protein>
<feature type="transmembrane region" description="Helical" evidence="5">
    <location>
        <begin position="90"/>
        <end position="109"/>
    </location>
</feature>
<feature type="transmembrane region" description="Helical" evidence="5">
    <location>
        <begin position="12"/>
        <end position="37"/>
    </location>
</feature>
<dbReference type="Gene3D" id="2.40.50.140">
    <property type="entry name" value="Nucleic acid-binding proteins"/>
    <property type="match status" value="1"/>
</dbReference>
<keyword evidence="4 5" id="KW-0472">Membrane</keyword>
<evidence type="ECO:0008006" key="10">
    <source>
        <dbReference type="Google" id="ProtNLM"/>
    </source>
</evidence>
<evidence type="ECO:0000313" key="8">
    <source>
        <dbReference type="EMBL" id="MBG9985284.1"/>
    </source>
</evidence>
<dbReference type="InterPro" id="IPR056739">
    <property type="entry name" value="NfeD_membrane"/>
</dbReference>
<proteinExistence type="predicted"/>
<dbReference type="PANTHER" id="PTHR33507">
    <property type="entry name" value="INNER MEMBRANE PROTEIN YBBJ"/>
    <property type="match status" value="1"/>
</dbReference>
<dbReference type="EMBL" id="JACBXQ010000001">
    <property type="protein sequence ID" value="MBG9985284.1"/>
    <property type="molecule type" value="Genomic_DNA"/>
</dbReference>
<dbReference type="Proteomes" id="UP000721415">
    <property type="component" value="Unassembled WGS sequence"/>
</dbReference>
<evidence type="ECO:0000259" key="7">
    <source>
        <dbReference type="Pfam" id="PF24961"/>
    </source>
</evidence>
<evidence type="ECO:0000256" key="2">
    <source>
        <dbReference type="ARBA" id="ARBA00022692"/>
    </source>
</evidence>
<dbReference type="InterPro" id="IPR052165">
    <property type="entry name" value="Membrane_assoc_protease"/>
</dbReference>
<reference evidence="8 9" key="1">
    <citation type="submission" date="2020-07" db="EMBL/GenBank/DDBJ databases">
        <title>Facklamia lactis sp. nov., isolated from raw milk.</title>
        <authorList>
            <person name="Doll E.V."/>
            <person name="Huptas C."/>
            <person name="Staib L."/>
            <person name="Wenning M."/>
            <person name="Scherer S."/>
        </authorList>
    </citation>
    <scope>NUCLEOTIDE SEQUENCE [LARGE SCALE GENOMIC DNA]</scope>
    <source>
        <strain evidence="8 9">DSM 111018</strain>
    </source>
</reference>
<comment type="subcellular location">
    <subcellularLocation>
        <location evidence="1">Membrane</location>
        <topology evidence="1">Multi-pass membrane protein</topology>
    </subcellularLocation>
</comment>
<feature type="domain" description="NfeD integral membrane" evidence="7">
    <location>
        <begin position="3"/>
        <end position="108"/>
    </location>
</feature>
<sequence length="199" mass="21977">MDIVILVGISLLVLALFTRHSWFVIPLALICFVMYFGVTQDRILLSLLFIIGVGLILIEFYIPDFGLAGIIGFGASVYALWLKLENLTHLALLLLACLMVIVAVASILIKSGFELSISPNFILDRTVGEKQKMFPEKSTLPEVGSIGKAMVDLKPVGRIQIKDTIYDAYSMDQMISAGAAVKIVKIEKNKIYVRREVIG</sequence>
<evidence type="ECO:0000259" key="6">
    <source>
        <dbReference type="Pfam" id="PF01957"/>
    </source>
</evidence>
<dbReference type="InterPro" id="IPR002810">
    <property type="entry name" value="NfeD-like_C"/>
</dbReference>